<sequence length="103" mass="11048">MKPAPLPWEQRVGRRWPYGLAGIALVSLGLPLLRAWLAHAGLAPATEPELLLWEFAGWGLAFAGASLLAVLMAAAGLVRRMKGPVPPAADAYRMAPRQPDDRA</sequence>
<organism evidence="2 3">
    <name type="scientific">Inhella proteolytica</name>
    <dbReference type="NCBI Taxonomy" id="2795029"/>
    <lineage>
        <taxon>Bacteria</taxon>
        <taxon>Pseudomonadati</taxon>
        <taxon>Pseudomonadota</taxon>
        <taxon>Betaproteobacteria</taxon>
        <taxon>Burkholderiales</taxon>
        <taxon>Sphaerotilaceae</taxon>
        <taxon>Inhella</taxon>
    </lineage>
</organism>
<protein>
    <submittedName>
        <fullName evidence="2">Uncharacterized protein</fullName>
    </submittedName>
</protein>
<evidence type="ECO:0000313" key="2">
    <source>
        <dbReference type="EMBL" id="MBH9575939.1"/>
    </source>
</evidence>
<gene>
    <name evidence="2" type="ORF">I7X39_03375</name>
</gene>
<keyword evidence="3" id="KW-1185">Reference proteome</keyword>
<keyword evidence="1" id="KW-0812">Transmembrane</keyword>
<proteinExistence type="predicted"/>
<dbReference type="AlphaFoldDB" id="A0A931J1R2"/>
<evidence type="ECO:0000256" key="1">
    <source>
        <dbReference type="SAM" id="Phobius"/>
    </source>
</evidence>
<feature type="transmembrane region" description="Helical" evidence="1">
    <location>
        <begin position="57"/>
        <end position="78"/>
    </location>
</feature>
<accession>A0A931J1R2</accession>
<keyword evidence="1" id="KW-1133">Transmembrane helix</keyword>
<evidence type="ECO:0000313" key="3">
    <source>
        <dbReference type="Proteomes" id="UP000613266"/>
    </source>
</evidence>
<dbReference type="EMBL" id="JAEDAK010000002">
    <property type="protein sequence ID" value="MBH9575939.1"/>
    <property type="molecule type" value="Genomic_DNA"/>
</dbReference>
<reference evidence="2" key="1">
    <citation type="submission" date="2020-12" db="EMBL/GenBank/DDBJ databases">
        <title>The genome sequence of Inhella sp. 1Y17.</title>
        <authorList>
            <person name="Liu Y."/>
        </authorList>
    </citation>
    <scope>NUCLEOTIDE SEQUENCE</scope>
    <source>
        <strain evidence="2">1Y17</strain>
    </source>
</reference>
<name>A0A931J1R2_9BURK</name>
<dbReference type="Proteomes" id="UP000613266">
    <property type="component" value="Unassembled WGS sequence"/>
</dbReference>
<keyword evidence="1" id="KW-0472">Membrane</keyword>
<dbReference type="RefSeq" id="WP_198109560.1">
    <property type="nucleotide sequence ID" value="NZ_JAEDAK010000002.1"/>
</dbReference>
<feature type="transmembrane region" description="Helical" evidence="1">
    <location>
        <begin position="16"/>
        <end position="37"/>
    </location>
</feature>
<comment type="caution">
    <text evidence="2">The sequence shown here is derived from an EMBL/GenBank/DDBJ whole genome shotgun (WGS) entry which is preliminary data.</text>
</comment>